<protein>
    <submittedName>
        <fullName evidence="2">Uncharacterized protein</fullName>
    </submittedName>
</protein>
<name>A0A2J7Z1J7_STRMQ</name>
<sequence length="126" mass="13148">MSRDRLLVTNSQMYTYLVLAGGGDGLLIGERVVVDLVAAPGPTADQPSRWSGETVGDCGPRVRATASSTSSVRVLWGSGADEAASVVADLGEHAGSEQGPRPGSERDAPFRRTGVRLSSYRCPTEG</sequence>
<proteinExistence type="predicted"/>
<dbReference type="EMBL" id="LJIW01000001">
    <property type="protein sequence ID" value="PNG94049.1"/>
    <property type="molecule type" value="Genomic_DNA"/>
</dbReference>
<comment type="caution">
    <text evidence="2">The sequence shown here is derived from an EMBL/GenBank/DDBJ whole genome shotgun (WGS) entry which is preliminary data.</text>
</comment>
<evidence type="ECO:0000313" key="2">
    <source>
        <dbReference type="EMBL" id="PNG94049.1"/>
    </source>
</evidence>
<evidence type="ECO:0000256" key="1">
    <source>
        <dbReference type="SAM" id="MobiDB-lite"/>
    </source>
</evidence>
<feature type="region of interest" description="Disordered" evidence="1">
    <location>
        <begin position="89"/>
        <end position="126"/>
    </location>
</feature>
<evidence type="ECO:0000313" key="3">
    <source>
        <dbReference type="Proteomes" id="UP000236520"/>
    </source>
</evidence>
<accession>A0A2J7Z1J7</accession>
<dbReference type="Proteomes" id="UP000236520">
    <property type="component" value="Unassembled WGS sequence"/>
</dbReference>
<gene>
    <name evidence="2" type="ORF">SMF913_10074</name>
</gene>
<feature type="region of interest" description="Disordered" evidence="1">
    <location>
        <begin position="41"/>
        <end position="63"/>
    </location>
</feature>
<reference evidence="2 3" key="1">
    <citation type="submission" date="2015-09" db="EMBL/GenBank/DDBJ databases">
        <title>Genome sequence, genome mining and natural product profiling of a biocontrol bacterium Streptomyces malaysiensis F913.</title>
        <authorList>
            <person name="Xu Y."/>
            <person name="Wei J."/>
            <person name="Xie J."/>
            <person name="Li T."/>
            <person name="Zhou Z."/>
        </authorList>
    </citation>
    <scope>NUCLEOTIDE SEQUENCE [LARGE SCALE GENOMIC DNA]</scope>
    <source>
        <strain evidence="2 3">F913</strain>
    </source>
</reference>
<dbReference type="AlphaFoldDB" id="A0A2J7Z1J7"/>
<organism evidence="2 3">
    <name type="scientific">Streptomyces malaysiensis</name>
    <dbReference type="NCBI Taxonomy" id="92644"/>
    <lineage>
        <taxon>Bacteria</taxon>
        <taxon>Bacillati</taxon>
        <taxon>Actinomycetota</taxon>
        <taxon>Actinomycetes</taxon>
        <taxon>Kitasatosporales</taxon>
        <taxon>Streptomycetaceae</taxon>
        <taxon>Streptomyces</taxon>
        <taxon>Streptomyces violaceusniger group</taxon>
    </lineage>
</organism>
<keyword evidence="3" id="KW-1185">Reference proteome</keyword>